<keyword evidence="11" id="KW-1185">Reference proteome</keyword>
<keyword evidence="4" id="KW-0547">Nucleotide-binding</keyword>
<keyword evidence="7" id="KW-0902">Two-component regulatory system</keyword>
<evidence type="ECO:0000313" key="10">
    <source>
        <dbReference type="EMBL" id="MDG3586037.1"/>
    </source>
</evidence>
<keyword evidence="3" id="KW-0808">Transferase</keyword>
<dbReference type="GO" id="GO:0016301">
    <property type="term" value="F:kinase activity"/>
    <property type="evidence" value="ECO:0007669"/>
    <property type="project" value="UniProtKB-KW"/>
</dbReference>
<dbReference type="PANTHER" id="PTHR42878:SF7">
    <property type="entry name" value="SENSOR HISTIDINE KINASE GLRK"/>
    <property type="match status" value="1"/>
</dbReference>
<evidence type="ECO:0000256" key="7">
    <source>
        <dbReference type="ARBA" id="ARBA00023012"/>
    </source>
</evidence>
<evidence type="ECO:0000256" key="6">
    <source>
        <dbReference type="ARBA" id="ARBA00022840"/>
    </source>
</evidence>
<protein>
    <recommendedName>
        <fullName evidence="2">histidine kinase</fullName>
        <ecNumber evidence="2">2.7.13.3</ecNumber>
    </recommendedName>
</protein>
<dbReference type="PROSITE" id="PS50109">
    <property type="entry name" value="HIS_KIN"/>
    <property type="match status" value="1"/>
</dbReference>
<evidence type="ECO:0000259" key="9">
    <source>
        <dbReference type="PROSITE" id="PS50109"/>
    </source>
</evidence>
<dbReference type="Pfam" id="PF02518">
    <property type="entry name" value="HATPase_c"/>
    <property type="match status" value="1"/>
</dbReference>
<evidence type="ECO:0000256" key="5">
    <source>
        <dbReference type="ARBA" id="ARBA00022777"/>
    </source>
</evidence>
<dbReference type="InterPro" id="IPR005467">
    <property type="entry name" value="His_kinase_dom"/>
</dbReference>
<evidence type="ECO:0000256" key="2">
    <source>
        <dbReference type="ARBA" id="ARBA00012438"/>
    </source>
</evidence>
<keyword evidence="8" id="KW-0472">Membrane</keyword>
<dbReference type="CDD" id="cd00075">
    <property type="entry name" value="HATPase"/>
    <property type="match status" value="1"/>
</dbReference>
<dbReference type="EC" id="2.7.13.3" evidence="2"/>
<evidence type="ECO:0000256" key="4">
    <source>
        <dbReference type="ARBA" id="ARBA00022741"/>
    </source>
</evidence>
<accession>A0ABT6FRY5</accession>
<proteinExistence type="predicted"/>
<sequence length="447" mass="50722">MVYNNYKIVFITRIIILFILLALLAYSVTILNGYIIIVAATGSFMAAYSLYKFTVKRFVEIDDFFEAVRYRDFSRWYSEKHGSKDMQRLHRGFNEVNRTIKDINSQKETQYLYLQKILEVVQVGIIAYDIKTGGVLWINESLKRMLDIPSIKNISFIESRKQDLYERLFVVNHANSASVTLEIGNEKSKMLVSNAIFEVASNTFKLVVLQNIDDTLNKNESEAWKKLLSVMTHEIMNSIAPISSLAETLKGSIQESMEAPELYPLITEDLYEGIESIKKRSDGLMKFAKTYRSLNKITQLNPHLTKVEELFHSINRLMLPSLEAKGVLIAFEIHPLELELEIDAYLIEQVLINLILNAVDACVKTATPTIKVLANQSVNGNTIIRVTDNGRGIPEEIMDTVFVPFYSTKKNGSGIGLSLCKQIMLLHRGKVQIQSVVGRGTTISLVF</sequence>
<comment type="caution">
    <text evidence="10">The sequence shown here is derived from an EMBL/GenBank/DDBJ whole genome shotgun (WGS) entry which is preliminary data.</text>
</comment>
<feature type="transmembrane region" description="Helical" evidence="8">
    <location>
        <begin position="6"/>
        <end position="26"/>
    </location>
</feature>
<keyword evidence="6" id="KW-0067">ATP-binding</keyword>
<dbReference type="PRINTS" id="PR00344">
    <property type="entry name" value="BCTRLSENSOR"/>
</dbReference>
<comment type="catalytic activity">
    <reaction evidence="1">
        <text>ATP + protein L-histidine = ADP + protein N-phospho-L-histidine.</text>
        <dbReference type="EC" id="2.7.13.3"/>
    </reaction>
</comment>
<dbReference type="InterPro" id="IPR050351">
    <property type="entry name" value="BphY/WalK/GraS-like"/>
</dbReference>
<dbReference type="InterPro" id="IPR004358">
    <property type="entry name" value="Sig_transdc_His_kin-like_C"/>
</dbReference>
<dbReference type="SMART" id="SM00387">
    <property type="entry name" value="HATPase_c"/>
    <property type="match status" value="1"/>
</dbReference>
<dbReference type="Proteomes" id="UP001153642">
    <property type="component" value="Unassembled WGS sequence"/>
</dbReference>
<keyword evidence="8" id="KW-1133">Transmembrane helix</keyword>
<dbReference type="InterPro" id="IPR036890">
    <property type="entry name" value="HATPase_C_sf"/>
</dbReference>
<reference evidence="10" key="1">
    <citation type="submission" date="2022-11" db="EMBL/GenBank/DDBJ databases">
        <title>High-quality draft genome sequence of Galbibacter sp. strain CMA-7.</title>
        <authorList>
            <person name="Wei L."/>
            <person name="Dong C."/>
            <person name="Shao Z."/>
        </authorList>
    </citation>
    <scope>NUCLEOTIDE SEQUENCE</scope>
    <source>
        <strain evidence="10">CMA-7</strain>
    </source>
</reference>
<name>A0ABT6FRY5_9FLAO</name>
<organism evidence="10 11">
    <name type="scientific">Galbibacter pacificus</name>
    <dbReference type="NCBI Taxonomy" id="2996052"/>
    <lineage>
        <taxon>Bacteria</taxon>
        <taxon>Pseudomonadati</taxon>
        <taxon>Bacteroidota</taxon>
        <taxon>Flavobacteriia</taxon>
        <taxon>Flavobacteriales</taxon>
        <taxon>Flavobacteriaceae</taxon>
        <taxon>Galbibacter</taxon>
    </lineage>
</organism>
<evidence type="ECO:0000313" key="11">
    <source>
        <dbReference type="Proteomes" id="UP001153642"/>
    </source>
</evidence>
<evidence type="ECO:0000256" key="8">
    <source>
        <dbReference type="SAM" id="Phobius"/>
    </source>
</evidence>
<keyword evidence="8" id="KW-0812">Transmembrane</keyword>
<feature type="domain" description="Histidine kinase" evidence="9">
    <location>
        <begin position="230"/>
        <end position="447"/>
    </location>
</feature>
<keyword evidence="5 10" id="KW-0418">Kinase</keyword>
<dbReference type="PANTHER" id="PTHR42878">
    <property type="entry name" value="TWO-COMPONENT HISTIDINE KINASE"/>
    <property type="match status" value="1"/>
</dbReference>
<dbReference type="Gene3D" id="3.30.565.10">
    <property type="entry name" value="Histidine kinase-like ATPase, C-terminal domain"/>
    <property type="match status" value="1"/>
</dbReference>
<gene>
    <name evidence="10" type="ORF">OSR52_09160</name>
</gene>
<dbReference type="SUPFAM" id="SSF55874">
    <property type="entry name" value="ATPase domain of HSP90 chaperone/DNA topoisomerase II/histidine kinase"/>
    <property type="match status" value="1"/>
</dbReference>
<dbReference type="EMBL" id="JAPMUA010000003">
    <property type="protein sequence ID" value="MDG3586037.1"/>
    <property type="molecule type" value="Genomic_DNA"/>
</dbReference>
<dbReference type="InterPro" id="IPR003594">
    <property type="entry name" value="HATPase_dom"/>
</dbReference>
<evidence type="ECO:0000256" key="3">
    <source>
        <dbReference type="ARBA" id="ARBA00022679"/>
    </source>
</evidence>
<evidence type="ECO:0000256" key="1">
    <source>
        <dbReference type="ARBA" id="ARBA00000085"/>
    </source>
</evidence>